<evidence type="ECO:0000313" key="1">
    <source>
        <dbReference type="EMBL" id="CAE8673650.1"/>
    </source>
</evidence>
<feature type="non-terminal residue" evidence="1">
    <location>
        <position position="1"/>
    </location>
</feature>
<name>A0A813JFD9_POLGL</name>
<dbReference type="EMBL" id="CAJNNW010024672">
    <property type="protein sequence ID" value="CAE8673650.1"/>
    <property type="molecule type" value="Genomic_DNA"/>
</dbReference>
<dbReference type="AlphaFoldDB" id="A0A813JFD9"/>
<organism evidence="1 2">
    <name type="scientific">Polarella glacialis</name>
    <name type="common">Dinoflagellate</name>
    <dbReference type="NCBI Taxonomy" id="89957"/>
    <lineage>
        <taxon>Eukaryota</taxon>
        <taxon>Sar</taxon>
        <taxon>Alveolata</taxon>
        <taxon>Dinophyceae</taxon>
        <taxon>Suessiales</taxon>
        <taxon>Suessiaceae</taxon>
        <taxon>Polarella</taxon>
    </lineage>
</organism>
<evidence type="ECO:0000313" key="2">
    <source>
        <dbReference type="Proteomes" id="UP000626109"/>
    </source>
</evidence>
<sequence>AVFTSGPHAGQPLAQLVDALKAGAAEPSDFDFEFDAVWLRAKLRVFRGQEYLWCLKEYARWISNKQEQQCFREQQVSPEPQAVRTLVSVRVWPLIPHIRFSINCEPVNLLQHFLSLSTSTCDGEHLQLHDLPGLSTVTAGIREDTEHSSTQAAEIDMQLLSQELLPIVERLEQQMLSVPGRALMQQIREGLAEVQRCSDTAMLPSLCDGESAAAEIEEDPYSQDLESYRTGPAEYIDPAEAQAVQEVLWATSVEARIAAEQAADAGPGSRSGLKGRVMVLTFNRHPPCFDDALLVCPLARELAKAGVDMQPPWAKGAKILAWGIDQFLIDEARVELAPWHVVVCEKDEDAVHEALKKLEWKKRPTLKPGVAKSCIPQAGNTSLFQGTDGEEAWAAWSAVEPVPYVVNRTFIEVPGCKILTPRSAHTW</sequence>
<proteinExistence type="predicted"/>
<gene>
    <name evidence="1" type="ORF">PGLA2088_LOCUS18624</name>
</gene>
<comment type="caution">
    <text evidence="1">The sequence shown here is derived from an EMBL/GenBank/DDBJ whole genome shotgun (WGS) entry which is preliminary data.</text>
</comment>
<reference evidence="1" key="1">
    <citation type="submission" date="2021-02" db="EMBL/GenBank/DDBJ databases">
        <authorList>
            <person name="Dougan E. K."/>
            <person name="Rhodes N."/>
            <person name="Thang M."/>
            <person name="Chan C."/>
        </authorList>
    </citation>
    <scope>NUCLEOTIDE SEQUENCE</scope>
</reference>
<protein>
    <submittedName>
        <fullName evidence="1">Uncharacterized protein</fullName>
    </submittedName>
</protein>
<dbReference type="Proteomes" id="UP000626109">
    <property type="component" value="Unassembled WGS sequence"/>
</dbReference>
<accession>A0A813JFD9</accession>